<dbReference type="SMART" id="SM01000">
    <property type="entry name" value="Aha1_N"/>
    <property type="match status" value="1"/>
</dbReference>
<comment type="similarity">
    <text evidence="1">Belongs to the AHA1 family.</text>
</comment>
<feature type="region of interest" description="Disordered" evidence="2">
    <location>
        <begin position="175"/>
        <end position="206"/>
    </location>
</feature>
<dbReference type="KEGG" id="mbr:MONBRDRAFT_32329"/>
<feature type="compositionally biased region" description="Basic and acidic residues" evidence="2">
    <location>
        <begin position="1"/>
        <end position="19"/>
    </location>
</feature>
<dbReference type="AlphaFoldDB" id="A9UYU5"/>
<dbReference type="GO" id="GO:0001671">
    <property type="term" value="F:ATPase activator activity"/>
    <property type="evidence" value="ECO:0000318"/>
    <property type="project" value="GO_Central"/>
</dbReference>
<dbReference type="GO" id="GO:0005829">
    <property type="term" value="C:cytosol"/>
    <property type="evidence" value="ECO:0000318"/>
    <property type="project" value="GO_Central"/>
</dbReference>
<dbReference type="InterPro" id="IPR013538">
    <property type="entry name" value="ASHA1/2-like_C"/>
</dbReference>
<dbReference type="OMA" id="HIAMKWR"/>
<dbReference type="PANTHER" id="PTHR13009:SF22">
    <property type="entry name" value="LD43819P"/>
    <property type="match status" value="1"/>
</dbReference>
<dbReference type="GO" id="GO:0006457">
    <property type="term" value="P:protein folding"/>
    <property type="evidence" value="ECO:0000318"/>
    <property type="project" value="GO_Central"/>
</dbReference>
<feature type="domain" description="Activator of Hsp90 ATPase AHSA1-like N-terminal" evidence="3">
    <location>
        <begin position="29"/>
        <end position="162"/>
    </location>
</feature>
<evidence type="ECO:0000256" key="1">
    <source>
        <dbReference type="ARBA" id="ARBA00006817"/>
    </source>
</evidence>
<proteinExistence type="inferred from homology"/>
<dbReference type="InterPro" id="IPR036338">
    <property type="entry name" value="Aha1"/>
</dbReference>
<evidence type="ECO:0000313" key="4">
    <source>
        <dbReference type="EMBL" id="EDQ89667.1"/>
    </source>
</evidence>
<dbReference type="Gene3D" id="3.30.530.20">
    <property type="match status" value="1"/>
</dbReference>
<dbReference type="GeneID" id="5890829"/>
<keyword evidence="5" id="KW-1185">Reference proteome</keyword>
<dbReference type="Gene3D" id="3.15.10.20">
    <property type="entry name" value="Activator of Hsp90 ATPase Aha1, N-terminal domain"/>
    <property type="match status" value="1"/>
</dbReference>
<dbReference type="CDD" id="cd08892">
    <property type="entry name" value="SRPBCC_Aha1"/>
    <property type="match status" value="1"/>
</dbReference>
<dbReference type="Pfam" id="PF08327">
    <property type="entry name" value="AHSA1"/>
    <property type="match status" value="1"/>
</dbReference>
<protein>
    <recommendedName>
        <fullName evidence="3">Activator of Hsp90 ATPase AHSA1-like N-terminal domain-containing protein</fullName>
    </recommendedName>
</protein>
<dbReference type="FunCoup" id="A9UYU5">
    <property type="interactions" value="1274"/>
</dbReference>
<dbReference type="EMBL" id="CH991550">
    <property type="protein sequence ID" value="EDQ89667.1"/>
    <property type="molecule type" value="Genomic_DNA"/>
</dbReference>
<dbReference type="InParanoid" id="A9UYU5"/>
<dbReference type="SUPFAM" id="SSF103111">
    <property type="entry name" value="Activator of Hsp90 ATPase, Aha1"/>
    <property type="match status" value="1"/>
</dbReference>
<feature type="compositionally biased region" description="Low complexity" evidence="2">
    <location>
        <begin position="175"/>
        <end position="185"/>
    </location>
</feature>
<organism evidence="4 5">
    <name type="scientific">Monosiga brevicollis</name>
    <name type="common">Choanoflagellate</name>
    <dbReference type="NCBI Taxonomy" id="81824"/>
    <lineage>
        <taxon>Eukaryota</taxon>
        <taxon>Choanoflagellata</taxon>
        <taxon>Craspedida</taxon>
        <taxon>Salpingoecidae</taxon>
        <taxon>Monosiga</taxon>
    </lineage>
</organism>
<accession>A9UYU5</accession>
<evidence type="ECO:0000313" key="5">
    <source>
        <dbReference type="Proteomes" id="UP000001357"/>
    </source>
</evidence>
<dbReference type="Proteomes" id="UP000001357">
    <property type="component" value="Unassembled WGS sequence"/>
</dbReference>
<dbReference type="SUPFAM" id="SSF55961">
    <property type="entry name" value="Bet v1-like"/>
    <property type="match status" value="1"/>
</dbReference>
<evidence type="ECO:0000256" key="2">
    <source>
        <dbReference type="SAM" id="MobiDB-lite"/>
    </source>
</evidence>
<dbReference type="RefSeq" id="XP_001745696.1">
    <property type="nucleotide sequence ID" value="XM_001745644.1"/>
</dbReference>
<dbReference type="PANTHER" id="PTHR13009">
    <property type="entry name" value="HEAT SHOCK PROTEIN 90 HSP90 CO-CHAPERONE AHA-1"/>
    <property type="match status" value="1"/>
</dbReference>
<dbReference type="STRING" id="81824.A9UYU5"/>
<feature type="region of interest" description="Disordered" evidence="2">
    <location>
        <begin position="1"/>
        <end position="25"/>
    </location>
</feature>
<dbReference type="eggNOG" id="KOG2936">
    <property type="taxonomic scope" value="Eukaryota"/>
</dbReference>
<dbReference type="InterPro" id="IPR015310">
    <property type="entry name" value="AHSA1-like_N"/>
</dbReference>
<dbReference type="GO" id="GO:0051087">
    <property type="term" value="F:protein-folding chaperone binding"/>
    <property type="evidence" value="ECO:0007669"/>
    <property type="project" value="InterPro"/>
</dbReference>
<gene>
    <name evidence="4" type="ORF">MONBRDRAFT_32329</name>
</gene>
<evidence type="ECO:0000259" key="3">
    <source>
        <dbReference type="SMART" id="SM01000"/>
    </source>
</evidence>
<dbReference type="Pfam" id="PF09229">
    <property type="entry name" value="Aha1_N"/>
    <property type="match status" value="1"/>
</dbReference>
<name>A9UYU5_MONBE</name>
<sequence length="348" mass="38629">MAKWGEGDPRWIVEERPDAKNPGNWHWSEKDATAWSKNRLKELLSDLLVESDAGSARTTEVTVTGEATANNRKAKLIFFYELVIDIKWRGKTADGQACSGKIKVPNLSEEYDIDEVDTEVTMTSDSNKASDAVKSLLRERMPAIVVEQLHKWYRELTQEYSTNLVLPTKQATAAAATSVSAPTTSKDAGAGDTSKPNTGVKIHSQKTNGAGNLSCKSFSIRDTIPLPAQLIFETLMNEDRVSAYTQSQCKVDSRIGGSFTMFNGSVKGVIKDLVPYRRVHQAWRFESWPEGHYSDVVIDLSEAEGKTSLSIQHSEVPESDIERTQDGWRRLQLEPLKAMLGVGGMPFM</sequence>
<dbReference type="InterPro" id="IPR023393">
    <property type="entry name" value="START-like_dom_sf"/>
</dbReference>
<reference evidence="4 5" key="1">
    <citation type="journal article" date="2008" name="Nature">
        <title>The genome of the choanoflagellate Monosiga brevicollis and the origin of metazoans.</title>
        <authorList>
            <consortium name="JGI Sequencing"/>
            <person name="King N."/>
            <person name="Westbrook M.J."/>
            <person name="Young S.L."/>
            <person name="Kuo A."/>
            <person name="Abedin M."/>
            <person name="Chapman J."/>
            <person name="Fairclough S."/>
            <person name="Hellsten U."/>
            <person name="Isogai Y."/>
            <person name="Letunic I."/>
            <person name="Marr M."/>
            <person name="Pincus D."/>
            <person name="Putnam N."/>
            <person name="Rokas A."/>
            <person name="Wright K.J."/>
            <person name="Zuzow R."/>
            <person name="Dirks W."/>
            <person name="Good M."/>
            <person name="Goodstein D."/>
            <person name="Lemons D."/>
            <person name="Li W."/>
            <person name="Lyons J.B."/>
            <person name="Morris A."/>
            <person name="Nichols S."/>
            <person name="Richter D.J."/>
            <person name="Salamov A."/>
            <person name="Bork P."/>
            <person name="Lim W.A."/>
            <person name="Manning G."/>
            <person name="Miller W.T."/>
            <person name="McGinnis W."/>
            <person name="Shapiro H."/>
            <person name="Tjian R."/>
            <person name="Grigoriev I.V."/>
            <person name="Rokhsar D."/>
        </authorList>
    </citation>
    <scope>NUCLEOTIDE SEQUENCE [LARGE SCALE GENOMIC DNA]</scope>
    <source>
        <strain evidence="5">MX1 / ATCC 50154</strain>
    </source>
</reference>